<dbReference type="EMBL" id="OPYN01000184">
    <property type="protein sequence ID" value="SPO62784.1"/>
    <property type="molecule type" value="Genomic_DNA"/>
</dbReference>
<protein>
    <submittedName>
        <fullName evidence="1">Uncharacterized protein</fullName>
    </submittedName>
</protein>
<proteinExistence type="predicted"/>
<reference evidence="1 2" key="1">
    <citation type="submission" date="2018-02" db="EMBL/GenBank/DDBJ databases">
        <authorList>
            <person name="Dubost A."/>
        </authorList>
    </citation>
    <scope>NUCLEOTIDE SEQUENCE [LARGE SCALE GENOMIC DNA]</scope>
    <source>
        <strain evidence="2">JV551A3</strain>
    </source>
</reference>
<dbReference type="Proteomes" id="UP000294335">
    <property type="component" value="Unassembled WGS sequence"/>
</dbReference>
<evidence type="ECO:0000313" key="2">
    <source>
        <dbReference type="Proteomes" id="UP000294335"/>
    </source>
</evidence>
<accession>A0AAQ1PE97</accession>
<evidence type="ECO:0000313" key="1">
    <source>
        <dbReference type="EMBL" id="SPO62784.1"/>
    </source>
</evidence>
<gene>
    <name evidence="1" type="ORF">JV551A3_V1_1840078</name>
</gene>
<name>A0AAQ1PE97_9PSED</name>
<comment type="caution">
    <text evidence="1">The sequence shown here is derived from an EMBL/GenBank/DDBJ whole genome shotgun (WGS) entry which is preliminary data.</text>
</comment>
<organism evidence="1 2">
    <name type="scientific">Pseudomonas inefficax</name>
    <dbReference type="NCBI Taxonomy" id="2078786"/>
    <lineage>
        <taxon>Bacteria</taxon>
        <taxon>Pseudomonadati</taxon>
        <taxon>Pseudomonadota</taxon>
        <taxon>Gammaproteobacteria</taxon>
        <taxon>Pseudomonadales</taxon>
        <taxon>Pseudomonadaceae</taxon>
        <taxon>Pseudomonas</taxon>
    </lineage>
</organism>
<sequence length="143" mass="16481">MNWWSSSMANYFVINRPSNLVTHVMTSSYSPADTKLLKFIVASDKALTTYYKWCKRNPGLHPDVGELMMKSPYFKEKVCNGKTGQANPRTYRVRDVPTEKHLDREEQVKIWIAQNPEAHEYDLDAALYTGIVAARAYLSKYNP</sequence>
<keyword evidence="2" id="KW-1185">Reference proteome</keyword>
<dbReference type="AlphaFoldDB" id="A0AAQ1PE97"/>